<name>A0A0V0SHI4_9BILA</name>
<dbReference type="Proteomes" id="UP000054630">
    <property type="component" value="Unassembled WGS sequence"/>
</dbReference>
<dbReference type="InterPro" id="IPR023398">
    <property type="entry name" value="TIF_eIF4e-like"/>
</dbReference>
<evidence type="ECO:0000313" key="3">
    <source>
        <dbReference type="Proteomes" id="UP000054630"/>
    </source>
</evidence>
<dbReference type="OrthoDB" id="590761at2759"/>
<keyword evidence="1 2" id="KW-0396">Initiation factor</keyword>
<dbReference type="GO" id="GO:0000340">
    <property type="term" value="F:RNA 7-methylguanosine cap binding"/>
    <property type="evidence" value="ECO:0007669"/>
    <property type="project" value="TreeGrafter"/>
</dbReference>
<gene>
    <name evidence="2" type="ORF">T07_7499</name>
</gene>
<dbReference type="InterPro" id="IPR001040">
    <property type="entry name" value="TIF_eIF_4E"/>
</dbReference>
<dbReference type="Gene3D" id="3.30.760.10">
    <property type="entry name" value="RNA Cap, Translation Initiation Factor Eif4e"/>
    <property type="match status" value="1"/>
</dbReference>
<dbReference type="GO" id="GO:0003743">
    <property type="term" value="F:translation initiation factor activity"/>
    <property type="evidence" value="ECO:0007669"/>
    <property type="project" value="UniProtKB-KW"/>
</dbReference>
<evidence type="ECO:0000256" key="1">
    <source>
        <dbReference type="RuleBase" id="RU004374"/>
    </source>
</evidence>
<dbReference type="AlphaFoldDB" id="A0A0V0SHI4"/>
<dbReference type="STRING" id="6336.A0A0V0SHI4"/>
<protein>
    <submittedName>
        <fullName evidence="2">Eukaryotic translation initiation factor 4E</fullName>
    </submittedName>
</protein>
<comment type="caution">
    <text evidence="2">The sequence shown here is derived from an EMBL/GenBank/DDBJ whole genome shotgun (WGS) entry which is preliminary data.</text>
</comment>
<reference evidence="2 3" key="1">
    <citation type="submission" date="2015-01" db="EMBL/GenBank/DDBJ databases">
        <title>Evolution of Trichinella species and genotypes.</title>
        <authorList>
            <person name="Korhonen P.K."/>
            <person name="Edoardo P."/>
            <person name="Giuseppe L.R."/>
            <person name="Gasser R.B."/>
        </authorList>
    </citation>
    <scope>NUCLEOTIDE SEQUENCE [LARGE SCALE GENOMIC DNA]</scope>
    <source>
        <strain evidence="2">ISS37</strain>
    </source>
</reference>
<organism evidence="2 3">
    <name type="scientific">Trichinella nelsoni</name>
    <dbReference type="NCBI Taxonomy" id="6336"/>
    <lineage>
        <taxon>Eukaryota</taxon>
        <taxon>Metazoa</taxon>
        <taxon>Ecdysozoa</taxon>
        <taxon>Nematoda</taxon>
        <taxon>Enoplea</taxon>
        <taxon>Dorylaimia</taxon>
        <taxon>Trichinellida</taxon>
        <taxon>Trichinellidae</taxon>
        <taxon>Trichinella</taxon>
    </lineage>
</organism>
<comment type="similarity">
    <text evidence="1">Belongs to the eukaryotic initiation factor 4E family.</text>
</comment>
<dbReference type="EMBL" id="JYDL01000009">
    <property type="protein sequence ID" value="KRX26113.1"/>
    <property type="molecule type" value="Genomic_DNA"/>
</dbReference>
<keyword evidence="1" id="KW-0694">RNA-binding</keyword>
<proteinExistence type="inferred from homology"/>
<accession>A0A0V0SHI4</accession>
<dbReference type="PANTHER" id="PTHR11960">
    <property type="entry name" value="EUKARYOTIC TRANSLATION INITIATION FACTOR 4E RELATED"/>
    <property type="match status" value="1"/>
</dbReference>
<keyword evidence="3" id="KW-1185">Reference proteome</keyword>
<keyword evidence="1" id="KW-0648">Protein biosynthesis</keyword>
<dbReference type="Pfam" id="PF01652">
    <property type="entry name" value="IF4E"/>
    <property type="match status" value="1"/>
</dbReference>
<evidence type="ECO:0000313" key="2">
    <source>
        <dbReference type="EMBL" id="KRX26113.1"/>
    </source>
</evidence>
<dbReference type="SUPFAM" id="SSF55418">
    <property type="entry name" value="eIF4e-like"/>
    <property type="match status" value="1"/>
</dbReference>
<sequence length="222" mass="25639">MVTEDMFVAAEETKNEICANQEDADASQTKEIPKHPLQNTWVIWFNKRNPHSKSKSENSPDSGVEVASFSNVEDFWAIYNFIQKPSMFKSVCDFNIFKKGIRPTWKDKKTEGISGRWTIRLDNPSPTYVDQLWLELLMAMLGEQFGEYGEHIDGAAFNIRNGIKLNLWTSLKLELIKEFMETEGTMNGDIRKQIIAAKNEEIGKLLKDKLNVHENVTWEGFW</sequence>
<dbReference type="GO" id="GO:0016281">
    <property type="term" value="C:eukaryotic translation initiation factor 4F complex"/>
    <property type="evidence" value="ECO:0007669"/>
    <property type="project" value="TreeGrafter"/>
</dbReference>